<dbReference type="RefSeq" id="WP_145182455.1">
    <property type="nucleotide sequence ID" value="NZ_CP036290.1"/>
</dbReference>
<dbReference type="PANTHER" id="PTHR34817:SF2">
    <property type="entry name" value="NUCLEOTIDYLTRANSFERASE"/>
    <property type="match status" value="1"/>
</dbReference>
<dbReference type="EMBL" id="CP036290">
    <property type="protein sequence ID" value="QDU83192.1"/>
    <property type="molecule type" value="Genomic_DNA"/>
</dbReference>
<sequence>MQLSEGTRVVLKVPGAGAGRVHPVGAVAVVVSIPSDSARTYRLRFEDGDEANFTRGEFARLVDAQDPRQGGARSTLEDRELTDFVVLRSVVGSRAYGLSNDASDEDVRGIYLPPTERTWSLFDPPAQLEESGTADAPADEVFWELRKFLLLALKANPNILEVLCTPLVLSSTPLADELRAMRSAFFSKLVYQTYSGYVLAQFKRFERRSSKGLEPKWKHAMHLLRLQIAGAGLMETGDLRLDVEGEEREKLLEIRAGAWSLERVDDWRAELTERFERAFSGTSLPDRPDYERVERFLVGARRAACVPPASLASPWRPSPAASRAPAIDELRASGIEAEATAALQRVVEESPHPLVFATVTGAHLYGFPSPDSDYDLRGAHVLPHAAFGGLSDPRRTIEVMDPDGEVDLDLVSHDLGKFAALLLRPNGAVLEQLASPLVVHSTALHRELLDLLPKIVTSRHARHYSGFGRSQWVLFSKRPTVKALLYVHRALLTGIHLVRTGEVEASLPRLLDAVPLPVARVRLLEELRARKMEGDEKQSIATDELERFEASYTFLRERLEEERDRSPLPAAPSCRDELADLVRAARH</sequence>
<keyword evidence="2" id="KW-1185">Reference proteome</keyword>
<dbReference type="AlphaFoldDB" id="A0A518CVD1"/>
<gene>
    <name evidence="1" type="ORF">Pla163_02900</name>
</gene>
<protein>
    <submittedName>
        <fullName evidence="1">Putative nucleotidyltransferase</fullName>
    </submittedName>
</protein>
<evidence type="ECO:0000313" key="1">
    <source>
        <dbReference type="EMBL" id="QDU83192.1"/>
    </source>
</evidence>
<organism evidence="1 2">
    <name type="scientific">Rohdeia mirabilis</name>
    <dbReference type="NCBI Taxonomy" id="2528008"/>
    <lineage>
        <taxon>Bacteria</taxon>
        <taxon>Pseudomonadati</taxon>
        <taxon>Planctomycetota</taxon>
        <taxon>Planctomycetia</taxon>
        <taxon>Planctomycetia incertae sedis</taxon>
        <taxon>Rohdeia</taxon>
    </lineage>
</organism>
<keyword evidence="1" id="KW-0808">Transferase</keyword>
<dbReference type="OrthoDB" id="243791at2"/>
<dbReference type="PANTHER" id="PTHR34817">
    <property type="entry name" value="NUCLEOTIDYLTRANSFERASE"/>
    <property type="match status" value="1"/>
</dbReference>
<accession>A0A518CVD1</accession>
<proteinExistence type="predicted"/>
<name>A0A518CVD1_9BACT</name>
<dbReference type="GO" id="GO:0016740">
    <property type="term" value="F:transferase activity"/>
    <property type="evidence" value="ECO:0007669"/>
    <property type="project" value="UniProtKB-KW"/>
</dbReference>
<dbReference type="Pfam" id="PF10127">
    <property type="entry name" value="RlaP"/>
    <property type="match status" value="2"/>
</dbReference>
<evidence type="ECO:0000313" key="2">
    <source>
        <dbReference type="Proteomes" id="UP000319342"/>
    </source>
</evidence>
<reference evidence="1 2" key="1">
    <citation type="submission" date="2019-02" db="EMBL/GenBank/DDBJ databases">
        <title>Deep-cultivation of Planctomycetes and their phenomic and genomic characterization uncovers novel biology.</title>
        <authorList>
            <person name="Wiegand S."/>
            <person name="Jogler M."/>
            <person name="Boedeker C."/>
            <person name="Pinto D."/>
            <person name="Vollmers J."/>
            <person name="Rivas-Marin E."/>
            <person name="Kohn T."/>
            <person name="Peeters S.H."/>
            <person name="Heuer A."/>
            <person name="Rast P."/>
            <person name="Oberbeckmann S."/>
            <person name="Bunk B."/>
            <person name="Jeske O."/>
            <person name="Meyerdierks A."/>
            <person name="Storesund J.E."/>
            <person name="Kallscheuer N."/>
            <person name="Luecker S."/>
            <person name="Lage O.M."/>
            <person name="Pohl T."/>
            <person name="Merkel B.J."/>
            <person name="Hornburger P."/>
            <person name="Mueller R.-W."/>
            <person name="Bruemmer F."/>
            <person name="Labrenz M."/>
            <person name="Spormann A.M."/>
            <person name="Op den Camp H."/>
            <person name="Overmann J."/>
            <person name="Amann R."/>
            <person name="Jetten M.S.M."/>
            <person name="Mascher T."/>
            <person name="Medema M.H."/>
            <person name="Devos D.P."/>
            <person name="Kaster A.-K."/>
            <person name="Ovreas L."/>
            <person name="Rohde M."/>
            <person name="Galperin M.Y."/>
            <person name="Jogler C."/>
        </authorList>
    </citation>
    <scope>NUCLEOTIDE SEQUENCE [LARGE SCALE GENOMIC DNA]</scope>
    <source>
        <strain evidence="1 2">Pla163</strain>
    </source>
</reference>
<dbReference type="Proteomes" id="UP000319342">
    <property type="component" value="Chromosome"/>
</dbReference>
<dbReference type="InterPro" id="IPR018775">
    <property type="entry name" value="RlaP"/>
</dbReference>